<dbReference type="InParanoid" id="A0A7F5R2Q6"/>
<dbReference type="SUPFAM" id="SSF57850">
    <property type="entry name" value="RING/U-box"/>
    <property type="match status" value="1"/>
</dbReference>
<evidence type="ECO:0000256" key="4">
    <source>
        <dbReference type="ARBA" id="ARBA00022737"/>
    </source>
</evidence>
<protein>
    <submittedName>
        <fullName evidence="10">E3 ubiquitin-protein ligase RNF216-like</fullName>
    </submittedName>
</protein>
<dbReference type="Pfam" id="PF26200">
    <property type="entry name" value="Rcat_RNF216"/>
    <property type="match status" value="1"/>
</dbReference>
<gene>
    <name evidence="10" type="primary">LOC108735902</name>
</gene>
<evidence type="ECO:0000313" key="10">
    <source>
        <dbReference type="RefSeq" id="XP_025829373.1"/>
    </source>
</evidence>
<keyword evidence="4" id="KW-0677">Repeat</keyword>
<evidence type="ECO:0000256" key="5">
    <source>
        <dbReference type="ARBA" id="ARBA00022771"/>
    </source>
</evidence>
<dbReference type="CDD" id="cd20353">
    <property type="entry name" value="Rcat_RBR_RNF216"/>
    <property type="match status" value="1"/>
</dbReference>
<evidence type="ECO:0000256" key="3">
    <source>
        <dbReference type="ARBA" id="ARBA00022723"/>
    </source>
</evidence>
<dbReference type="PROSITE" id="PS51873">
    <property type="entry name" value="TRIAD"/>
    <property type="match status" value="1"/>
</dbReference>
<keyword evidence="5" id="KW-0863">Zinc-finger</keyword>
<dbReference type="KEGG" id="apln:108735902"/>
<proteinExistence type="predicted"/>
<name>A0A7F5R2Q6_AGRPL</name>
<keyword evidence="7" id="KW-0862">Zinc</keyword>
<evidence type="ECO:0000256" key="1">
    <source>
        <dbReference type="ARBA" id="ARBA00004906"/>
    </source>
</evidence>
<evidence type="ECO:0000256" key="2">
    <source>
        <dbReference type="ARBA" id="ARBA00022679"/>
    </source>
</evidence>
<dbReference type="InterPro" id="IPR051628">
    <property type="entry name" value="LUBAC_E3_Ligases"/>
</dbReference>
<comment type="pathway">
    <text evidence="1">Protein modification; protein ubiquitination.</text>
</comment>
<evidence type="ECO:0000256" key="7">
    <source>
        <dbReference type="ARBA" id="ARBA00022833"/>
    </source>
</evidence>
<sequence>MTERNTEYFSTLREMFPYTDPHVIKVIISLVTENTANSTQENIYERLIDLLIQSGGSPHGNCCTISENQIESWYSSLLKIFPDVCPKFLRSYLQSKSHLVNFDEVLDDISNMTYPKKKPDPKSVLKILKETLPNADPSYLEKEANFLAYQSEQELKKFVNEAIENENYPKMDEYKKVPDNIPLLQEIAFLKNKKLLLSLIKNINDKHQQSRREAIENNLLQTCECCFDDELIPEECFFCNDGCIFCKPCIKKGVETYIGDGKLHFPCLGNCGSEFGLSTLQMVLDPPVFSKMFQRRQLEEIKKANIDGLEMCPFCEFATIPAENDKTFRCENPDCLKESCRSCWHESHIPLACNEIEFDEDVRLRTFIENKMTEALLRECWRCGKKFIKESGCNKMTCDCGAKMCYICKQPIENYKHFSNNPGRCPLYTNDLDKFHENIVAEGGLQAKLALGLDKEPNKLKKDPMENLVLKN</sequence>
<dbReference type="GO" id="GO:0016740">
    <property type="term" value="F:transferase activity"/>
    <property type="evidence" value="ECO:0007669"/>
    <property type="project" value="UniProtKB-KW"/>
</dbReference>
<dbReference type="PANTHER" id="PTHR22770">
    <property type="entry name" value="UBIQUITIN CONJUGATING ENZYME 7 INTERACTING PROTEIN-RELATED"/>
    <property type="match status" value="1"/>
</dbReference>
<dbReference type="AlphaFoldDB" id="A0A7F5R2Q6"/>
<keyword evidence="3" id="KW-0479">Metal-binding</keyword>
<dbReference type="CDD" id="cd20339">
    <property type="entry name" value="BRcat_RBR_RNF216"/>
    <property type="match status" value="1"/>
</dbReference>
<dbReference type="InterPro" id="IPR002867">
    <property type="entry name" value="IBR_dom"/>
</dbReference>
<dbReference type="SMART" id="SM00647">
    <property type="entry name" value="IBR"/>
    <property type="match status" value="2"/>
</dbReference>
<evidence type="ECO:0000313" key="9">
    <source>
        <dbReference type="Proteomes" id="UP000192223"/>
    </source>
</evidence>
<dbReference type="InterPro" id="IPR047545">
    <property type="entry name" value="BRcat_RBR_RNF216"/>
</dbReference>
<dbReference type="Gene3D" id="1.20.120.1750">
    <property type="match status" value="1"/>
</dbReference>
<evidence type="ECO:0000256" key="6">
    <source>
        <dbReference type="ARBA" id="ARBA00022786"/>
    </source>
</evidence>
<dbReference type="InterPro" id="IPR047546">
    <property type="entry name" value="Rcat_RBR_RNF216"/>
</dbReference>
<dbReference type="InterPro" id="IPR044066">
    <property type="entry name" value="TRIAD_supradom"/>
</dbReference>
<dbReference type="GO" id="GO:0008270">
    <property type="term" value="F:zinc ion binding"/>
    <property type="evidence" value="ECO:0007669"/>
    <property type="project" value="UniProtKB-KW"/>
</dbReference>
<keyword evidence="2" id="KW-0808">Transferase</keyword>
<dbReference type="GeneID" id="108735902"/>
<dbReference type="RefSeq" id="XP_025829373.1">
    <property type="nucleotide sequence ID" value="XM_025973588.1"/>
</dbReference>
<keyword evidence="9" id="KW-1185">Reference proteome</keyword>
<reference evidence="10" key="1">
    <citation type="submission" date="2025-08" db="UniProtKB">
        <authorList>
            <consortium name="RefSeq"/>
        </authorList>
    </citation>
    <scope>IDENTIFICATION</scope>
    <source>
        <tissue evidence="10">Entire body</tissue>
    </source>
</reference>
<keyword evidence="6" id="KW-0833">Ubl conjugation pathway</keyword>
<evidence type="ECO:0000259" key="8">
    <source>
        <dbReference type="PROSITE" id="PS51873"/>
    </source>
</evidence>
<dbReference type="PANTHER" id="PTHR22770:SF47">
    <property type="entry name" value="E3 UBIQUITIN-PROTEIN LIGASE RNF216"/>
    <property type="match status" value="1"/>
</dbReference>
<feature type="domain" description="RING-type" evidence="8">
    <location>
        <begin position="219"/>
        <end position="429"/>
    </location>
</feature>
<accession>A0A7F5R2Q6</accession>
<organism evidence="9 10">
    <name type="scientific">Agrilus planipennis</name>
    <name type="common">Emerald ash borer</name>
    <name type="synonym">Agrilus marcopoli</name>
    <dbReference type="NCBI Taxonomy" id="224129"/>
    <lineage>
        <taxon>Eukaryota</taxon>
        <taxon>Metazoa</taxon>
        <taxon>Ecdysozoa</taxon>
        <taxon>Arthropoda</taxon>
        <taxon>Hexapoda</taxon>
        <taxon>Insecta</taxon>
        <taxon>Pterygota</taxon>
        <taxon>Neoptera</taxon>
        <taxon>Endopterygota</taxon>
        <taxon>Coleoptera</taxon>
        <taxon>Polyphaga</taxon>
        <taxon>Elateriformia</taxon>
        <taxon>Buprestoidea</taxon>
        <taxon>Buprestidae</taxon>
        <taxon>Agrilinae</taxon>
        <taxon>Agrilus</taxon>
    </lineage>
</organism>
<dbReference type="Proteomes" id="UP000192223">
    <property type="component" value="Unplaced"/>
</dbReference>
<dbReference type="OrthoDB" id="10009520at2759"/>